<evidence type="ECO:0000313" key="1">
    <source>
        <dbReference type="EMBL" id="MBH9581742.1"/>
    </source>
</evidence>
<gene>
    <name evidence="2" type="ORF">DOS76_06380</name>
    <name evidence="1" type="ORF">I9026_10195</name>
</gene>
<proteinExistence type="predicted"/>
<accession>A0AAX1RVI8</accession>
<dbReference type="EMBL" id="JAEDAQ010000018">
    <property type="protein sequence ID" value="MBH9581742.1"/>
    <property type="molecule type" value="Genomic_DNA"/>
</dbReference>
<keyword evidence="4" id="KW-1185">Reference proteome</keyword>
<dbReference type="RefSeq" id="WP_115856483.1">
    <property type="nucleotide sequence ID" value="NZ_CAJUZR010000003.1"/>
</dbReference>
<name>A0AAX1RVI8_9STAP</name>
<comment type="caution">
    <text evidence="2">The sequence shown here is derived from an EMBL/GenBank/DDBJ whole genome shotgun (WGS) entry which is preliminary data.</text>
</comment>
<evidence type="ECO:0000313" key="4">
    <source>
        <dbReference type="Proteomes" id="UP000597038"/>
    </source>
</evidence>
<organism evidence="2 3">
    <name type="scientific">Staphylococcus felis</name>
    <dbReference type="NCBI Taxonomy" id="46127"/>
    <lineage>
        <taxon>Bacteria</taxon>
        <taxon>Bacillati</taxon>
        <taxon>Bacillota</taxon>
        <taxon>Bacilli</taxon>
        <taxon>Bacillales</taxon>
        <taxon>Staphylococcaceae</taxon>
        <taxon>Staphylococcus</taxon>
    </lineage>
</organism>
<dbReference type="Proteomes" id="UP000597038">
    <property type="component" value="Unassembled WGS sequence"/>
</dbReference>
<dbReference type="Proteomes" id="UP000256337">
    <property type="component" value="Unassembled WGS sequence"/>
</dbReference>
<sequence length="85" mass="9568">MNISEVKMIQYSKSEEVFNIKLLQSGTETSIGLKTKIFSIAMRKSAHTSLVKMHNHTTLLVINPSSGLFTFNDLSNKIIEKKINV</sequence>
<reference evidence="2 3" key="1">
    <citation type="journal article" date="2018" name="Vet. Microbiol.">
        <title>Characterisation of Staphylococcus felis isolated from cats using whole genome sequencing.</title>
        <authorList>
            <person name="Worthing K."/>
            <person name="Pang S."/>
            <person name="Trott D.J."/>
            <person name="Abraham S."/>
            <person name="Coombs G.W."/>
            <person name="Jordan D."/>
            <person name="McIntyre L."/>
            <person name="Davies M.R."/>
            <person name="Norris J."/>
        </authorList>
    </citation>
    <scope>NUCLEOTIDE SEQUENCE [LARGE SCALE GENOMIC DNA]</scope>
    <source>
        <strain evidence="2 3">F25</strain>
    </source>
</reference>
<reference evidence="1 4" key="2">
    <citation type="submission" date="2020-12" db="EMBL/GenBank/DDBJ databases">
        <title>Genomic analysis of Staphylococcus felis from a cat with skin infection.</title>
        <authorList>
            <person name="Aslantas O."/>
            <person name="Keskin O."/>
            <person name="Buyukaltay K."/>
            <person name="Gullu Yucetepe A."/>
        </authorList>
    </citation>
    <scope>NUCLEOTIDE SEQUENCE [LARGE SCALE GENOMIC DNA]</scope>
    <source>
        <strain evidence="1 4">HARRANVET</strain>
    </source>
</reference>
<dbReference type="AlphaFoldDB" id="A0AAX1RVI8"/>
<dbReference type="EMBL" id="QKYD01000105">
    <property type="protein sequence ID" value="REI21722.1"/>
    <property type="molecule type" value="Genomic_DNA"/>
</dbReference>
<evidence type="ECO:0000313" key="2">
    <source>
        <dbReference type="EMBL" id="REI21722.1"/>
    </source>
</evidence>
<evidence type="ECO:0000313" key="3">
    <source>
        <dbReference type="Proteomes" id="UP000256337"/>
    </source>
</evidence>
<protein>
    <submittedName>
        <fullName evidence="2">Uncharacterized protein</fullName>
    </submittedName>
</protein>